<evidence type="ECO:0000313" key="3">
    <source>
        <dbReference type="Proteomes" id="UP001156701"/>
    </source>
</evidence>
<dbReference type="AlphaFoldDB" id="A0AA42FLX1"/>
<proteinExistence type="predicted"/>
<organism evidence="2 3">
    <name type="scientific">Providencia huashanensis</name>
    <dbReference type="NCBI Taxonomy" id="3037798"/>
    <lineage>
        <taxon>Bacteria</taxon>
        <taxon>Pseudomonadati</taxon>
        <taxon>Pseudomonadota</taxon>
        <taxon>Gammaproteobacteria</taxon>
        <taxon>Enterobacterales</taxon>
        <taxon>Morganellaceae</taxon>
        <taxon>Providencia</taxon>
    </lineage>
</organism>
<name>A0AA42FLX1_9GAMM</name>
<evidence type="ECO:0008006" key="4">
    <source>
        <dbReference type="Google" id="ProtNLM"/>
    </source>
</evidence>
<reference evidence="2" key="1">
    <citation type="submission" date="2023-03" db="EMBL/GenBank/DDBJ databases">
        <title>a new species belonging to Providencia genus.</title>
        <authorList>
            <person name="Yang W."/>
            <person name="Hu F."/>
            <person name="Shen S."/>
            <person name="Ding L."/>
            <person name="Yin D."/>
        </authorList>
    </citation>
    <scope>NUCLEOTIDE SEQUENCE</scope>
    <source>
        <strain evidence="2">CRE-3FA-0001</strain>
    </source>
</reference>
<comment type="caution">
    <text evidence="2">The sequence shown here is derived from an EMBL/GenBank/DDBJ whole genome shotgun (WGS) entry which is preliminary data.</text>
</comment>
<gene>
    <name evidence="2" type="ORF">P7V44_09205</name>
</gene>
<evidence type="ECO:0000256" key="1">
    <source>
        <dbReference type="SAM" id="SignalP"/>
    </source>
</evidence>
<keyword evidence="1" id="KW-0732">Signal</keyword>
<feature type="chain" id="PRO_5041341920" description="Lipoprotein" evidence="1">
    <location>
        <begin position="20"/>
        <end position="135"/>
    </location>
</feature>
<evidence type="ECO:0000313" key="2">
    <source>
        <dbReference type="EMBL" id="MDG4696415.1"/>
    </source>
</evidence>
<protein>
    <recommendedName>
        <fullName evidence="4">Lipoprotein</fullName>
    </recommendedName>
</protein>
<accession>A0AA42FLX1</accession>
<dbReference type="RefSeq" id="WP_278030739.1">
    <property type="nucleotide sequence ID" value="NZ_JARRYG010000008.1"/>
</dbReference>
<dbReference type="EMBL" id="JARRYG010000008">
    <property type="protein sequence ID" value="MDG4696415.1"/>
    <property type="molecule type" value="Genomic_DNA"/>
</dbReference>
<dbReference type="Proteomes" id="UP001156701">
    <property type="component" value="Unassembled WGS sequence"/>
</dbReference>
<sequence length="135" mass="14766">MVKKYLLALIAVFPMCASAQCWLVSNLKGYSAYESEKYKYIENGMSNAIFQVEINKDSGDVRLISDTFGGGGLEYTPISPSSMVGLYINNNTSTIETWSITDKNKVLYSKVVNNHELVTGTTSLVGDVVGTCTKN</sequence>
<feature type="signal peptide" evidence="1">
    <location>
        <begin position="1"/>
        <end position="19"/>
    </location>
</feature>